<organism evidence="1 2">
    <name type="scientific">Eretmocerus hayati</name>
    <dbReference type="NCBI Taxonomy" id="131215"/>
    <lineage>
        <taxon>Eukaryota</taxon>
        <taxon>Metazoa</taxon>
        <taxon>Ecdysozoa</taxon>
        <taxon>Arthropoda</taxon>
        <taxon>Hexapoda</taxon>
        <taxon>Insecta</taxon>
        <taxon>Pterygota</taxon>
        <taxon>Neoptera</taxon>
        <taxon>Endopterygota</taxon>
        <taxon>Hymenoptera</taxon>
        <taxon>Apocrita</taxon>
        <taxon>Proctotrupomorpha</taxon>
        <taxon>Chalcidoidea</taxon>
        <taxon>Aphelinidae</taxon>
        <taxon>Aphelininae</taxon>
        <taxon>Eretmocerus</taxon>
    </lineage>
</organism>
<sequence>MAQANIDDEDLPQEILDAYDEALYDTLPVKSRLLYEKTFDKFLEWLEERKLDSYSEKVLVVYFMDLSKTVAAGTLWSKYSMIKKMLLVKKNVDISSYSKLISFIKNKNVGQIRKKAKVFTKTEMDRFLTSAPDDNCLHLKVAAILGLCGATRREELYNLLVSHVIDKNTHFVITLHDTKSNKNRIFTVNEPYCQVIRKYISLRPANPKTESFFLNFKEGKCSNQAIGINSIGSFPKQIAEHLELPETDRYTGHSFRRTSTTILAGTKASMSTVKRHGGWRNPSCVEEYIDESEEVRQEISDQIMGAVDQRSSNSSSTQPSNPKKIKLSMGQGEDVNNEGASTSGGATIIMNISFSK</sequence>
<reference evidence="1" key="1">
    <citation type="submission" date="2023-04" db="EMBL/GenBank/DDBJ databases">
        <title>A chromosome-level genome assembly of the parasitoid wasp Eretmocerus hayati.</title>
        <authorList>
            <person name="Zhong Y."/>
            <person name="Liu S."/>
            <person name="Liu Y."/>
        </authorList>
    </citation>
    <scope>NUCLEOTIDE SEQUENCE</scope>
    <source>
        <strain evidence="1">ZJU_SS_LIU_2023</strain>
    </source>
</reference>
<protein>
    <submittedName>
        <fullName evidence="1">Uncharacterized protein</fullName>
    </submittedName>
</protein>
<dbReference type="Proteomes" id="UP001239111">
    <property type="component" value="Chromosome 2"/>
</dbReference>
<name>A0ACC2NU54_9HYME</name>
<evidence type="ECO:0000313" key="2">
    <source>
        <dbReference type="Proteomes" id="UP001239111"/>
    </source>
</evidence>
<keyword evidence="2" id="KW-1185">Reference proteome</keyword>
<proteinExistence type="predicted"/>
<dbReference type="EMBL" id="CM056742">
    <property type="protein sequence ID" value="KAJ8674662.1"/>
    <property type="molecule type" value="Genomic_DNA"/>
</dbReference>
<accession>A0ACC2NU54</accession>
<comment type="caution">
    <text evidence="1">The sequence shown here is derived from an EMBL/GenBank/DDBJ whole genome shotgun (WGS) entry which is preliminary data.</text>
</comment>
<evidence type="ECO:0000313" key="1">
    <source>
        <dbReference type="EMBL" id="KAJ8674662.1"/>
    </source>
</evidence>
<gene>
    <name evidence="1" type="ORF">QAD02_010448</name>
</gene>